<dbReference type="Proteomes" id="UP000521676">
    <property type="component" value="Unassembled WGS sequence"/>
</dbReference>
<comment type="similarity">
    <text evidence="7">Belongs to the binding-protein-dependent transport system permease family.</text>
</comment>
<evidence type="ECO:0000313" key="12">
    <source>
        <dbReference type="Proteomes" id="UP001431572"/>
    </source>
</evidence>
<evidence type="ECO:0000313" key="10">
    <source>
        <dbReference type="EMBL" id="WJW65661.1"/>
    </source>
</evidence>
<feature type="transmembrane region" description="Helical" evidence="7">
    <location>
        <begin position="35"/>
        <end position="57"/>
    </location>
</feature>
<sequence>MEQESKQALIEAKNTDSIAVAFKANAKRKSLGRAIFPYLLILPTLALITLFTFIPTINSAIQSTVKPPRTVQQEAEFVGLKNYLDLFDNNTVIGQEDNFQRVFVNTLVFVAVTVPVCVILAFLLALLLNQKLKLTSIYRTGIFYPVLLPLLSAASIWAFFFADSFGMLNTTLKAIGLPAQGWNRDANWALISIMLVVIWKQTGFYMIFYLAGLQNLPQDIYEAAQLDGASALKRMFNLTIPLLNGTTLFVLVIAGVGAFQTADPLYALGEGNPANRSNLILYFIYQHLNEPRDRGYVYAMTILLLTLLLVFTVFNFIFIERRANYED</sequence>
<dbReference type="AlphaFoldDB" id="A0A8T7M1Y4"/>
<keyword evidence="12" id="KW-1185">Reference proteome</keyword>
<evidence type="ECO:0000256" key="5">
    <source>
        <dbReference type="ARBA" id="ARBA00022989"/>
    </source>
</evidence>
<dbReference type="InterPro" id="IPR000515">
    <property type="entry name" value="MetI-like"/>
</dbReference>
<dbReference type="PROSITE" id="PS50928">
    <property type="entry name" value="ABC_TM1"/>
    <property type="match status" value="1"/>
</dbReference>
<dbReference type="PANTHER" id="PTHR30193">
    <property type="entry name" value="ABC TRANSPORTER PERMEASE PROTEIN"/>
    <property type="match status" value="1"/>
</dbReference>
<comment type="subcellular location">
    <subcellularLocation>
        <location evidence="1 7">Cell membrane</location>
        <topology evidence="1 7">Multi-pass membrane protein</topology>
    </subcellularLocation>
</comment>
<proteinExistence type="inferred from homology"/>
<keyword evidence="4 7" id="KW-0812">Transmembrane</keyword>
<dbReference type="Gene3D" id="1.10.3720.10">
    <property type="entry name" value="MetI-like"/>
    <property type="match status" value="1"/>
</dbReference>
<evidence type="ECO:0000256" key="7">
    <source>
        <dbReference type="RuleBase" id="RU363032"/>
    </source>
</evidence>
<evidence type="ECO:0000256" key="2">
    <source>
        <dbReference type="ARBA" id="ARBA00022448"/>
    </source>
</evidence>
<dbReference type="EMBL" id="JACATZ010000001">
    <property type="protein sequence ID" value="NWJ46289.1"/>
    <property type="molecule type" value="Genomic_DNA"/>
</dbReference>
<dbReference type="PANTHER" id="PTHR30193:SF37">
    <property type="entry name" value="INNER MEMBRANE ABC TRANSPORTER PERMEASE PROTEIN YCJO"/>
    <property type="match status" value="1"/>
</dbReference>
<protein>
    <submittedName>
        <fullName evidence="9">Sugar ABC transporter permease</fullName>
    </submittedName>
</protein>
<accession>A0A8T7M1Y4</accession>
<evidence type="ECO:0000256" key="3">
    <source>
        <dbReference type="ARBA" id="ARBA00022475"/>
    </source>
</evidence>
<gene>
    <name evidence="9" type="ORF">HXX08_10470</name>
    <name evidence="10" type="ORF">OZ401_001439</name>
</gene>
<dbReference type="GO" id="GO:0055085">
    <property type="term" value="P:transmembrane transport"/>
    <property type="evidence" value="ECO:0007669"/>
    <property type="project" value="InterPro"/>
</dbReference>
<dbReference type="Pfam" id="PF00528">
    <property type="entry name" value="BPD_transp_1"/>
    <property type="match status" value="1"/>
</dbReference>
<dbReference type="RefSeq" id="WP_341467549.1">
    <property type="nucleotide sequence ID" value="NZ_CP128399.1"/>
</dbReference>
<dbReference type="InterPro" id="IPR035906">
    <property type="entry name" value="MetI-like_sf"/>
</dbReference>
<dbReference type="CDD" id="cd06261">
    <property type="entry name" value="TM_PBP2"/>
    <property type="match status" value="1"/>
</dbReference>
<feature type="transmembrane region" description="Helical" evidence="7">
    <location>
        <begin position="141"/>
        <end position="162"/>
    </location>
</feature>
<dbReference type="InterPro" id="IPR051393">
    <property type="entry name" value="ABC_transporter_permease"/>
</dbReference>
<keyword evidence="2 7" id="KW-0813">Transport</keyword>
<feature type="transmembrane region" description="Helical" evidence="7">
    <location>
        <begin position="296"/>
        <end position="319"/>
    </location>
</feature>
<evidence type="ECO:0000256" key="1">
    <source>
        <dbReference type="ARBA" id="ARBA00004651"/>
    </source>
</evidence>
<name>A0A8T7M1Y4_9CHLR</name>
<evidence type="ECO:0000256" key="6">
    <source>
        <dbReference type="ARBA" id="ARBA00023136"/>
    </source>
</evidence>
<feature type="transmembrane region" description="Helical" evidence="7">
    <location>
        <begin position="107"/>
        <end position="129"/>
    </location>
</feature>
<organism evidence="9 11">
    <name type="scientific">Candidatus Chlorohelix allophototropha</name>
    <dbReference type="NCBI Taxonomy" id="3003348"/>
    <lineage>
        <taxon>Bacteria</taxon>
        <taxon>Bacillati</taxon>
        <taxon>Chloroflexota</taxon>
        <taxon>Chloroflexia</taxon>
        <taxon>Candidatus Chloroheliales</taxon>
        <taxon>Candidatus Chloroheliaceae</taxon>
        <taxon>Candidatus Chlorohelix</taxon>
    </lineage>
</organism>
<evidence type="ECO:0000313" key="11">
    <source>
        <dbReference type="Proteomes" id="UP000521676"/>
    </source>
</evidence>
<evidence type="ECO:0000313" key="9">
    <source>
        <dbReference type="EMBL" id="NWJ46289.1"/>
    </source>
</evidence>
<dbReference type="Proteomes" id="UP001431572">
    <property type="component" value="Chromosome 1"/>
</dbReference>
<evidence type="ECO:0000256" key="4">
    <source>
        <dbReference type="ARBA" id="ARBA00022692"/>
    </source>
</evidence>
<reference evidence="9 11" key="1">
    <citation type="submission" date="2020-06" db="EMBL/GenBank/DDBJ databases">
        <title>Anoxygenic phototrophic Chloroflexota member uses a Type I reaction center.</title>
        <authorList>
            <person name="Tsuji J.M."/>
            <person name="Shaw N.A."/>
            <person name="Nagashima S."/>
            <person name="Venkiteswaran J."/>
            <person name="Schiff S.L."/>
            <person name="Hanada S."/>
            <person name="Tank M."/>
            <person name="Neufeld J.D."/>
        </authorList>
    </citation>
    <scope>NUCLEOTIDE SEQUENCE [LARGE SCALE GENOMIC DNA]</scope>
    <source>
        <strain evidence="9">L227-S17</strain>
    </source>
</reference>
<feature type="transmembrane region" description="Helical" evidence="7">
    <location>
        <begin position="242"/>
        <end position="262"/>
    </location>
</feature>
<evidence type="ECO:0000259" key="8">
    <source>
        <dbReference type="PROSITE" id="PS50928"/>
    </source>
</evidence>
<feature type="transmembrane region" description="Helical" evidence="7">
    <location>
        <begin position="188"/>
        <end position="211"/>
    </location>
</feature>
<dbReference type="SUPFAM" id="SSF161098">
    <property type="entry name" value="MetI-like"/>
    <property type="match status" value="1"/>
</dbReference>
<keyword evidence="3" id="KW-1003">Cell membrane</keyword>
<reference evidence="10" key="2">
    <citation type="journal article" date="2024" name="Nature">
        <title>Anoxygenic phototroph of the Chloroflexota uses a type I reaction centre.</title>
        <authorList>
            <person name="Tsuji J.M."/>
            <person name="Shaw N.A."/>
            <person name="Nagashima S."/>
            <person name="Venkiteswaran J.J."/>
            <person name="Schiff S.L."/>
            <person name="Watanabe T."/>
            <person name="Fukui M."/>
            <person name="Hanada S."/>
            <person name="Tank M."/>
            <person name="Neufeld J.D."/>
        </authorList>
    </citation>
    <scope>NUCLEOTIDE SEQUENCE</scope>
    <source>
        <strain evidence="10">L227-S17</strain>
    </source>
</reference>
<dbReference type="EMBL" id="CP128399">
    <property type="protein sequence ID" value="WJW65661.1"/>
    <property type="molecule type" value="Genomic_DNA"/>
</dbReference>
<keyword evidence="6 7" id="KW-0472">Membrane</keyword>
<feature type="domain" description="ABC transmembrane type-1" evidence="8">
    <location>
        <begin position="103"/>
        <end position="315"/>
    </location>
</feature>
<dbReference type="GO" id="GO:0005886">
    <property type="term" value="C:plasma membrane"/>
    <property type="evidence" value="ECO:0007669"/>
    <property type="project" value="UniProtKB-SubCell"/>
</dbReference>
<keyword evidence="5 7" id="KW-1133">Transmembrane helix</keyword>